<gene>
    <name evidence="2" type="ORF">TTHT_1231</name>
</gene>
<reference evidence="2 3" key="1">
    <citation type="journal article" date="2012" name="Extremophiles">
        <title>Thermotomaculum hydrothermale gen. nov., sp. nov., a novel heterotrophic thermophile within the phylum Acidobacteria from a deep-sea hydrothermal vent chimney in the Southern Okinawa Trough.</title>
        <authorList>
            <person name="Izumi H."/>
            <person name="Nunoura T."/>
            <person name="Miyazaki M."/>
            <person name="Mino S."/>
            <person name="Toki T."/>
            <person name="Takai K."/>
            <person name="Sako Y."/>
            <person name="Sawabe T."/>
            <person name="Nakagawa S."/>
        </authorList>
    </citation>
    <scope>NUCLEOTIDE SEQUENCE [LARGE SCALE GENOMIC DNA]</scope>
    <source>
        <strain evidence="2 3">AC55</strain>
    </source>
</reference>
<name>A0A7R6PXU1_9BACT</name>
<dbReference type="EMBL" id="AP017470">
    <property type="protein sequence ID" value="BBB32750.1"/>
    <property type="molecule type" value="Genomic_DNA"/>
</dbReference>
<organism evidence="2 3">
    <name type="scientific">Thermotomaculum hydrothermale</name>
    <dbReference type="NCBI Taxonomy" id="981385"/>
    <lineage>
        <taxon>Bacteria</taxon>
        <taxon>Pseudomonadati</taxon>
        <taxon>Acidobacteriota</taxon>
        <taxon>Holophagae</taxon>
        <taxon>Thermotomaculales</taxon>
        <taxon>Thermotomaculaceae</taxon>
        <taxon>Thermotomaculum</taxon>
    </lineage>
</organism>
<protein>
    <recommendedName>
        <fullName evidence="1">KilA-N DNA-binding domain-containing protein</fullName>
    </recommendedName>
</protein>
<proteinExistence type="predicted"/>
<dbReference type="Proteomes" id="UP000595564">
    <property type="component" value="Chromosome"/>
</dbReference>
<dbReference type="AlphaFoldDB" id="A0A7R6PXU1"/>
<dbReference type="KEGG" id="thyd:TTHT_1231"/>
<accession>A0A7R6PXU1</accession>
<sequence>MDEKIIRVEEIESKIYTIRGVQIMLDSDLANLYGVETKRLLEQVRRNKERFPEDFMFQLTKEEFESLRSQIATLKKGRGKHRKYLPYAFTEQGIAIAFSSKRFKQKSFCIFKNG</sequence>
<evidence type="ECO:0000313" key="2">
    <source>
        <dbReference type="EMBL" id="BBB32750.1"/>
    </source>
</evidence>
<evidence type="ECO:0000313" key="3">
    <source>
        <dbReference type="Proteomes" id="UP000595564"/>
    </source>
</evidence>
<evidence type="ECO:0000259" key="1">
    <source>
        <dbReference type="Pfam" id="PF10543"/>
    </source>
</evidence>
<feature type="domain" description="KilA-N DNA-binding" evidence="1">
    <location>
        <begin position="13"/>
        <end position="98"/>
    </location>
</feature>
<dbReference type="Pfam" id="PF10543">
    <property type="entry name" value="ORF6N"/>
    <property type="match status" value="1"/>
</dbReference>
<dbReference type="RefSeq" id="WP_201327055.1">
    <property type="nucleotide sequence ID" value="NZ_AP017470.1"/>
</dbReference>
<dbReference type="InterPro" id="IPR018873">
    <property type="entry name" value="KilA-N_DNA-bd_domain"/>
</dbReference>
<keyword evidence="3" id="KW-1185">Reference proteome</keyword>